<protein>
    <recommendedName>
        <fullName evidence="3">DDE Tnp4 domain-containing protein</fullName>
    </recommendedName>
</protein>
<sequence length="127" mass="14538">MLNDSAYRISDLDLKLGLFLPSPSRTTKLTEIQNPNLKSNEIYKIFLHIQRNCLNHNYGFIKIALNPTKSSFDNTVKLSSAFEKRHKASHMGRVLACFTIWKRESSRNQQGSDYVVMQGRDLCGDEA</sequence>
<evidence type="ECO:0008006" key="3">
    <source>
        <dbReference type="Google" id="ProtNLM"/>
    </source>
</evidence>
<keyword evidence="2" id="KW-1185">Reference proteome</keyword>
<name>A0AAV1AJM1_VICFA</name>
<dbReference type="Proteomes" id="UP001157006">
    <property type="component" value="Chromosome 4"/>
</dbReference>
<reference evidence="1 2" key="1">
    <citation type="submission" date="2023-01" db="EMBL/GenBank/DDBJ databases">
        <authorList>
            <person name="Kreplak J."/>
        </authorList>
    </citation>
    <scope>NUCLEOTIDE SEQUENCE [LARGE SCALE GENOMIC DNA]</scope>
</reference>
<evidence type="ECO:0000313" key="2">
    <source>
        <dbReference type="Proteomes" id="UP001157006"/>
    </source>
</evidence>
<evidence type="ECO:0000313" key="1">
    <source>
        <dbReference type="EMBL" id="CAI8608717.1"/>
    </source>
</evidence>
<organism evidence="1 2">
    <name type="scientific">Vicia faba</name>
    <name type="common">Broad bean</name>
    <name type="synonym">Faba vulgaris</name>
    <dbReference type="NCBI Taxonomy" id="3906"/>
    <lineage>
        <taxon>Eukaryota</taxon>
        <taxon>Viridiplantae</taxon>
        <taxon>Streptophyta</taxon>
        <taxon>Embryophyta</taxon>
        <taxon>Tracheophyta</taxon>
        <taxon>Spermatophyta</taxon>
        <taxon>Magnoliopsida</taxon>
        <taxon>eudicotyledons</taxon>
        <taxon>Gunneridae</taxon>
        <taxon>Pentapetalae</taxon>
        <taxon>rosids</taxon>
        <taxon>fabids</taxon>
        <taxon>Fabales</taxon>
        <taxon>Fabaceae</taxon>
        <taxon>Papilionoideae</taxon>
        <taxon>50 kb inversion clade</taxon>
        <taxon>NPAAA clade</taxon>
        <taxon>Hologalegina</taxon>
        <taxon>IRL clade</taxon>
        <taxon>Fabeae</taxon>
        <taxon>Vicia</taxon>
    </lineage>
</organism>
<proteinExistence type="predicted"/>
<accession>A0AAV1AJM1</accession>
<dbReference type="EMBL" id="OX451739">
    <property type="protein sequence ID" value="CAI8608717.1"/>
    <property type="molecule type" value="Genomic_DNA"/>
</dbReference>
<gene>
    <name evidence="1" type="ORF">VFH_IV099280</name>
</gene>
<dbReference type="AlphaFoldDB" id="A0AAV1AJM1"/>